<dbReference type="AlphaFoldDB" id="A0A7J9AMM9"/>
<dbReference type="EMBL" id="JABEZV010000011">
    <property type="protein sequence ID" value="MBA0725351.1"/>
    <property type="molecule type" value="Genomic_DNA"/>
</dbReference>
<dbReference type="Proteomes" id="UP000593574">
    <property type="component" value="Unassembled WGS sequence"/>
</dbReference>
<evidence type="ECO:0000313" key="2">
    <source>
        <dbReference type="Proteomes" id="UP000593574"/>
    </source>
</evidence>
<comment type="caution">
    <text evidence="1">The sequence shown here is derived from an EMBL/GenBank/DDBJ whole genome shotgun (WGS) entry which is preliminary data.</text>
</comment>
<gene>
    <name evidence="1" type="ORF">Golax_021946</name>
</gene>
<evidence type="ECO:0000313" key="1">
    <source>
        <dbReference type="EMBL" id="MBA0725351.1"/>
    </source>
</evidence>
<proteinExistence type="predicted"/>
<organism evidence="1 2">
    <name type="scientific">Gossypium laxum</name>
    <dbReference type="NCBI Taxonomy" id="34288"/>
    <lineage>
        <taxon>Eukaryota</taxon>
        <taxon>Viridiplantae</taxon>
        <taxon>Streptophyta</taxon>
        <taxon>Embryophyta</taxon>
        <taxon>Tracheophyta</taxon>
        <taxon>Spermatophyta</taxon>
        <taxon>Magnoliopsida</taxon>
        <taxon>eudicotyledons</taxon>
        <taxon>Gunneridae</taxon>
        <taxon>Pentapetalae</taxon>
        <taxon>rosids</taxon>
        <taxon>malvids</taxon>
        <taxon>Malvales</taxon>
        <taxon>Malvaceae</taxon>
        <taxon>Malvoideae</taxon>
        <taxon>Gossypium</taxon>
    </lineage>
</organism>
<protein>
    <submittedName>
        <fullName evidence="1">Uncharacterized protein</fullName>
    </submittedName>
</protein>
<reference evidence="1 2" key="1">
    <citation type="journal article" date="2019" name="Genome Biol. Evol.">
        <title>Insights into the evolution of the New World diploid cottons (Gossypium, subgenus Houzingenia) based on genome sequencing.</title>
        <authorList>
            <person name="Grover C.E."/>
            <person name="Arick M.A. 2nd"/>
            <person name="Thrash A."/>
            <person name="Conover J.L."/>
            <person name="Sanders W.S."/>
            <person name="Peterson D.G."/>
            <person name="Frelichowski J.E."/>
            <person name="Scheffler J.A."/>
            <person name="Scheffler B.E."/>
            <person name="Wendel J.F."/>
        </authorList>
    </citation>
    <scope>NUCLEOTIDE SEQUENCE [LARGE SCALE GENOMIC DNA]</scope>
    <source>
        <strain evidence="1">4</strain>
        <tissue evidence="1">Leaf</tissue>
    </source>
</reference>
<accession>A0A7J9AMM9</accession>
<name>A0A7J9AMM9_9ROSI</name>
<sequence>MWWLLTSFMENPLSVINLIDLSLLG</sequence>
<keyword evidence="2" id="KW-1185">Reference proteome</keyword>